<evidence type="ECO:0000313" key="1">
    <source>
        <dbReference type="EMBL" id="KAA0022263.1"/>
    </source>
</evidence>
<name>A0A5A7SCE4_9NOCA</name>
<dbReference type="EMBL" id="VLNY01000006">
    <property type="protein sequence ID" value="KAA0022263.1"/>
    <property type="molecule type" value="Genomic_DNA"/>
</dbReference>
<protein>
    <submittedName>
        <fullName evidence="1">Uncharacterized protein</fullName>
    </submittedName>
</protein>
<reference evidence="1 2" key="1">
    <citation type="submission" date="2019-07" db="EMBL/GenBank/DDBJ databases">
        <title>Rhodococcus cavernicolus sp. nov., isolated from a cave.</title>
        <authorList>
            <person name="Lee S.D."/>
        </authorList>
    </citation>
    <scope>NUCLEOTIDE SEQUENCE [LARGE SCALE GENOMIC DNA]</scope>
    <source>
        <strain evidence="1 2">C1-24</strain>
    </source>
</reference>
<dbReference type="Proteomes" id="UP000322244">
    <property type="component" value="Unassembled WGS sequence"/>
</dbReference>
<proteinExistence type="predicted"/>
<accession>A0A5A7SCE4</accession>
<sequence length="145" mass="14385">MPSIASAAPAGFSVSGNLQPIAGFTALHIVANGQRAADGTTSGAYRANGQLQNLSLPLAVDGPITCLEVTGSTVSFVYPIEQTEPALVPAPLSNAAAIQITVTKGADGQPNHVGLIGPMATGAFNGCAPGPTPFVFDGDVDLQGG</sequence>
<keyword evidence="2" id="KW-1185">Reference proteome</keyword>
<organism evidence="1 2">
    <name type="scientific">Antrihabitans cavernicola</name>
    <dbReference type="NCBI Taxonomy" id="2495913"/>
    <lineage>
        <taxon>Bacteria</taxon>
        <taxon>Bacillati</taxon>
        <taxon>Actinomycetota</taxon>
        <taxon>Actinomycetes</taxon>
        <taxon>Mycobacteriales</taxon>
        <taxon>Nocardiaceae</taxon>
        <taxon>Antrihabitans</taxon>
    </lineage>
</organism>
<comment type="caution">
    <text evidence="1">The sequence shown here is derived from an EMBL/GenBank/DDBJ whole genome shotgun (WGS) entry which is preliminary data.</text>
</comment>
<dbReference type="OrthoDB" id="4376744at2"/>
<gene>
    <name evidence="1" type="ORF">FOY51_14880</name>
</gene>
<evidence type="ECO:0000313" key="2">
    <source>
        <dbReference type="Proteomes" id="UP000322244"/>
    </source>
</evidence>
<dbReference type="AlphaFoldDB" id="A0A5A7SCE4"/>